<keyword evidence="13" id="KW-1185">Reference proteome</keyword>
<dbReference type="PANTHER" id="PTHR37984:SF5">
    <property type="entry name" value="PROTEIN NYNRIN-LIKE"/>
    <property type="match status" value="1"/>
</dbReference>
<dbReference type="Gramene" id="GBG84919">
    <property type="protein sequence ID" value="GBG84919"/>
    <property type="gene ID" value="CBR_g39380"/>
</dbReference>
<gene>
    <name evidence="12" type="ORF">CBR_g39380</name>
</gene>
<dbReference type="Pfam" id="PF17921">
    <property type="entry name" value="Integrase_H2C2"/>
    <property type="match status" value="1"/>
</dbReference>
<evidence type="ECO:0008006" key="14">
    <source>
        <dbReference type="Google" id="ProtNLM"/>
    </source>
</evidence>
<evidence type="ECO:0000256" key="7">
    <source>
        <dbReference type="PROSITE-ProRule" id="PRU00047"/>
    </source>
</evidence>
<dbReference type="PROSITE" id="PS50158">
    <property type="entry name" value="ZF_CCHC"/>
    <property type="match status" value="1"/>
</dbReference>
<dbReference type="GO" id="GO:0015074">
    <property type="term" value="P:DNA integration"/>
    <property type="evidence" value="ECO:0007669"/>
    <property type="project" value="InterPro"/>
</dbReference>
<evidence type="ECO:0000256" key="4">
    <source>
        <dbReference type="ARBA" id="ARBA00022759"/>
    </source>
</evidence>
<evidence type="ECO:0000256" key="3">
    <source>
        <dbReference type="ARBA" id="ARBA00022722"/>
    </source>
</evidence>
<dbReference type="Gene3D" id="3.10.20.370">
    <property type="match status" value="1"/>
</dbReference>
<dbReference type="GO" id="GO:0003964">
    <property type="term" value="F:RNA-directed DNA polymerase activity"/>
    <property type="evidence" value="ECO:0007669"/>
    <property type="project" value="UniProtKB-KW"/>
</dbReference>
<dbReference type="InterPro" id="IPR036397">
    <property type="entry name" value="RNaseH_sf"/>
</dbReference>
<evidence type="ECO:0000256" key="1">
    <source>
        <dbReference type="ARBA" id="ARBA00022679"/>
    </source>
</evidence>
<dbReference type="GO" id="GO:0016787">
    <property type="term" value="F:hydrolase activity"/>
    <property type="evidence" value="ECO:0007669"/>
    <property type="project" value="UniProtKB-KW"/>
</dbReference>
<comment type="caution">
    <text evidence="12">The sequence shown here is derived from an EMBL/GenBank/DDBJ whole genome shotgun (WGS) entry which is preliminary data.</text>
</comment>
<keyword evidence="8" id="KW-0175">Coiled coil</keyword>
<reference evidence="12 13" key="1">
    <citation type="journal article" date="2018" name="Cell">
        <title>The Chara Genome: Secondary Complexity and Implications for Plant Terrestrialization.</title>
        <authorList>
            <person name="Nishiyama T."/>
            <person name="Sakayama H."/>
            <person name="Vries J.D."/>
            <person name="Buschmann H."/>
            <person name="Saint-Marcoux D."/>
            <person name="Ullrich K.K."/>
            <person name="Haas F.B."/>
            <person name="Vanderstraeten L."/>
            <person name="Becker D."/>
            <person name="Lang D."/>
            <person name="Vosolsobe S."/>
            <person name="Rombauts S."/>
            <person name="Wilhelmsson P.K.I."/>
            <person name="Janitza P."/>
            <person name="Kern R."/>
            <person name="Heyl A."/>
            <person name="Rumpler F."/>
            <person name="Villalobos L.I.A.C."/>
            <person name="Clay J.M."/>
            <person name="Skokan R."/>
            <person name="Toyoda A."/>
            <person name="Suzuki Y."/>
            <person name="Kagoshima H."/>
            <person name="Schijlen E."/>
            <person name="Tajeshwar N."/>
            <person name="Catarino B."/>
            <person name="Hetherington A.J."/>
            <person name="Saltykova A."/>
            <person name="Bonnot C."/>
            <person name="Breuninger H."/>
            <person name="Symeonidi A."/>
            <person name="Radhakrishnan G.V."/>
            <person name="Van Nieuwerburgh F."/>
            <person name="Deforce D."/>
            <person name="Chang C."/>
            <person name="Karol K.G."/>
            <person name="Hedrich R."/>
            <person name="Ulvskov P."/>
            <person name="Glockner G."/>
            <person name="Delwiche C.F."/>
            <person name="Petrasek J."/>
            <person name="Van de Peer Y."/>
            <person name="Friml J."/>
            <person name="Beilby M."/>
            <person name="Dolan L."/>
            <person name="Kohara Y."/>
            <person name="Sugano S."/>
            <person name="Fujiyama A."/>
            <person name="Delaux P.-M."/>
            <person name="Quint M."/>
            <person name="TheiBen G."/>
            <person name="Hagemann M."/>
            <person name="Harholt J."/>
            <person name="Dunand C."/>
            <person name="Zachgo S."/>
            <person name="Langdale J."/>
            <person name="Maumus F."/>
            <person name="Straeten D.V.D."/>
            <person name="Gould S.B."/>
            <person name="Rensing S.A."/>
        </authorList>
    </citation>
    <scope>NUCLEOTIDE SEQUENCE [LARGE SCALE GENOMIC DNA]</scope>
    <source>
        <strain evidence="12 13">S276</strain>
    </source>
</reference>
<evidence type="ECO:0000313" key="12">
    <source>
        <dbReference type="EMBL" id="GBG84919.1"/>
    </source>
</evidence>
<dbReference type="PROSITE" id="PS50994">
    <property type="entry name" value="INTEGRASE"/>
    <property type="match status" value="1"/>
</dbReference>
<protein>
    <recommendedName>
        <fullName evidence="14">Integrase catalytic domain-containing protein</fullName>
    </recommendedName>
</protein>
<evidence type="ECO:0000259" key="11">
    <source>
        <dbReference type="PROSITE" id="PS50994"/>
    </source>
</evidence>
<feature type="region of interest" description="Disordered" evidence="9">
    <location>
        <begin position="266"/>
        <end position="293"/>
    </location>
</feature>
<evidence type="ECO:0000256" key="5">
    <source>
        <dbReference type="ARBA" id="ARBA00022801"/>
    </source>
</evidence>
<dbReference type="AlphaFoldDB" id="A0A388LRN6"/>
<feature type="domain" description="Integrase catalytic" evidence="11">
    <location>
        <begin position="924"/>
        <end position="1019"/>
    </location>
</feature>
<dbReference type="EMBL" id="BFEA01000496">
    <property type="protein sequence ID" value="GBG84919.1"/>
    <property type="molecule type" value="Genomic_DNA"/>
</dbReference>
<feature type="domain" description="CCHC-type" evidence="10">
    <location>
        <begin position="584"/>
        <end position="599"/>
    </location>
</feature>
<dbReference type="InterPro" id="IPR012337">
    <property type="entry name" value="RNaseH-like_sf"/>
</dbReference>
<dbReference type="OrthoDB" id="2013610at2759"/>
<dbReference type="SUPFAM" id="SSF53098">
    <property type="entry name" value="Ribonuclease H-like"/>
    <property type="match status" value="1"/>
</dbReference>
<evidence type="ECO:0000256" key="2">
    <source>
        <dbReference type="ARBA" id="ARBA00022695"/>
    </source>
</evidence>
<evidence type="ECO:0000256" key="6">
    <source>
        <dbReference type="ARBA" id="ARBA00022918"/>
    </source>
</evidence>
<dbReference type="InterPro" id="IPR041373">
    <property type="entry name" value="RT_RNaseH"/>
</dbReference>
<name>A0A388LRN6_CHABU</name>
<feature type="region of interest" description="Disordered" evidence="9">
    <location>
        <begin position="545"/>
        <end position="565"/>
    </location>
</feature>
<keyword evidence="1" id="KW-0808">Transferase</keyword>
<feature type="coiled-coil region" evidence="8">
    <location>
        <begin position="117"/>
        <end position="151"/>
    </location>
</feature>
<keyword evidence="2" id="KW-0548">Nucleotidyltransferase</keyword>
<dbReference type="CDD" id="cd09274">
    <property type="entry name" value="RNase_HI_RT_Ty3"/>
    <property type="match status" value="1"/>
</dbReference>
<sequence>MSDTEDTSQDDRILRSAWRPIAHVSLGPKGDRILFRKLRERQQQQRRARAAEASRALASEAGASAAMATSLMVTSAQQTSQASSSGTVGSMVVQTVSQSTGVMASQAVVLTPEDVAIQQAALQEAQLQRALGEIKAEKEKMIRRRARMQRRGADIEELETMDLTNMDADVRVVRKALLGVIEMQENQTIILQDIQQSLAILAFSGGTITIRAWCLAHGISSFFCPIGDRGGVSAGTSLQVPVQTVFTQTPSQVAVTTQPAVSQLVQPQGTQPQQLAQQPVSSGPQPGVVQGPGQTQWVPKAAIAAPKPFAGDKRGEDLDTWLRAVPVYVRCKRTLPHEVLVAASYLEGSATRWLSGLVQLQGYGHDFRSWAATHKLGDFLKMVEERWHNPQEAQRATDAILTLHTRQFKSVREATDAVERLICVPRVRYDPQVLLTSYLRCFSQPLRNQLTREANINMHNSPSFSKLALDLEAKIGHGQTPTTDGRKKTLPPNRKAKGRLMFVDNDGSTIEVDEHFQEGVGSEAGSVETSEGGVVAAVAQKGKATGRRRGCSRSRSQVDPNAPPWEKAGLTEDVWRDSYSRQACIRCGQYGHNQFKCRNKKINGEKCEFGRTRVLYLGHEISAEGLKPDDAKVASIRDWPRPQSVTEMRSFLGMTGYYRTFVKIYSIVAAPLTDLTRLDTPWEWTDECEVLKLPDPDKLFIVTTDASQYGIGVVLAQQEGPKLRPVEYMSKKMPSEKLAKSTYEKELYAVYKALTHWRHYLLGRFFILMTDHQTLRWMRTQPVLSDALKCWIEVIEQYDFDPQYLKGEYNKVADALSRTPDFSGALITEFNLTDHVTQSLVEAYREDQFMSEIIRRLQAKDKKTSVEFELVNGLLFLEKDGDKRLCVPSSESLRSLFLDECHDATGHFGYKKTAANLLQRFWWPTMMRDASCTWRLVNELWKAAAADQGTQLQMTSGNHPEANGQAEQLNRAVQHLLRHYTKPNQVDWDEKLALIASLYNNAVHSTTGVSPNSLLLTFKPRLPLDFLLPENQSTAAPGTLEFAYKYEQKMQQAVMQMRHAHAAMIESENRHRRPSTFQVGDRVWVKSSELGQEYGISRKIMPQYFGPWEVLDIVGIEPDGPSYVIRILGHIRTYPVFHASKLTPFKDIDQFPSRRSMLPPTMDGEVDIDDIVDHRELPISRPASRGRPPKPKLQYRVRFRHHTDPKEDRWFTREELMQTAPQVVTQYERSLQKGKRPMIKD</sequence>
<keyword evidence="3" id="KW-0540">Nuclease</keyword>
<dbReference type="SUPFAM" id="SSF54160">
    <property type="entry name" value="Chromo domain-like"/>
    <property type="match status" value="1"/>
</dbReference>
<dbReference type="InterPro" id="IPR001878">
    <property type="entry name" value="Znf_CCHC"/>
</dbReference>
<dbReference type="GO" id="GO:0004519">
    <property type="term" value="F:endonuclease activity"/>
    <property type="evidence" value="ECO:0007669"/>
    <property type="project" value="UniProtKB-KW"/>
</dbReference>
<dbReference type="InterPro" id="IPR043502">
    <property type="entry name" value="DNA/RNA_pol_sf"/>
</dbReference>
<dbReference type="Gene3D" id="3.30.70.270">
    <property type="match status" value="1"/>
</dbReference>
<dbReference type="SUPFAM" id="SSF56672">
    <property type="entry name" value="DNA/RNA polymerases"/>
    <property type="match status" value="1"/>
</dbReference>
<keyword evidence="7" id="KW-0863">Zinc-finger</keyword>
<dbReference type="Proteomes" id="UP000265515">
    <property type="component" value="Unassembled WGS sequence"/>
</dbReference>
<keyword evidence="6" id="KW-0695">RNA-directed DNA polymerase</keyword>
<keyword evidence="5" id="KW-0378">Hydrolase</keyword>
<dbReference type="Gene3D" id="1.10.340.70">
    <property type="match status" value="1"/>
</dbReference>
<keyword evidence="7" id="KW-0479">Metal-binding</keyword>
<dbReference type="Gene3D" id="3.30.420.10">
    <property type="entry name" value="Ribonuclease H-like superfamily/Ribonuclease H"/>
    <property type="match status" value="1"/>
</dbReference>
<dbReference type="InterPro" id="IPR050951">
    <property type="entry name" value="Retrovirus_Pol_polyprotein"/>
</dbReference>
<accession>A0A388LRN6</accession>
<evidence type="ECO:0000313" key="13">
    <source>
        <dbReference type="Proteomes" id="UP000265515"/>
    </source>
</evidence>
<dbReference type="InterPro" id="IPR001584">
    <property type="entry name" value="Integrase_cat-core"/>
</dbReference>
<dbReference type="GO" id="GO:0003676">
    <property type="term" value="F:nucleic acid binding"/>
    <property type="evidence" value="ECO:0007669"/>
    <property type="project" value="InterPro"/>
</dbReference>
<dbReference type="PANTHER" id="PTHR37984">
    <property type="entry name" value="PROTEIN CBG26694"/>
    <property type="match status" value="1"/>
</dbReference>
<organism evidence="12 13">
    <name type="scientific">Chara braunii</name>
    <name type="common">Braun's stonewort</name>
    <dbReference type="NCBI Taxonomy" id="69332"/>
    <lineage>
        <taxon>Eukaryota</taxon>
        <taxon>Viridiplantae</taxon>
        <taxon>Streptophyta</taxon>
        <taxon>Charophyceae</taxon>
        <taxon>Charales</taxon>
        <taxon>Characeae</taxon>
        <taxon>Chara</taxon>
    </lineage>
</organism>
<keyword evidence="4" id="KW-0255">Endonuclease</keyword>
<proteinExistence type="predicted"/>
<dbReference type="FunFam" id="3.30.70.270:FF:000020">
    <property type="entry name" value="Transposon Tf2-6 polyprotein-like Protein"/>
    <property type="match status" value="1"/>
</dbReference>
<dbReference type="InterPro" id="IPR043128">
    <property type="entry name" value="Rev_trsase/Diguanyl_cyclase"/>
</dbReference>
<dbReference type="InterPro" id="IPR016197">
    <property type="entry name" value="Chromo-like_dom_sf"/>
</dbReference>
<evidence type="ECO:0000256" key="8">
    <source>
        <dbReference type="SAM" id="Coils"/>
    </source>
</evidence>
<dbReference type="GO" id="GO:0008270">
    <property type="term" value="F:zinc ion binding"/>
    <property type="evidence" value="ECO:0007669"/>
    <property type="project" value="UniProtKB-KW"/>
</dbReference>
<dbReference type="Pfam" id="PF17917">
    <property type="entry name" value="RT_RNaseH"/>
    <property type="match status" value="1"/>
</dbReference>
<dbReference type="InterPro" id="IPR041588">
    <property type="entry name" value="Integrase_H2C2"/>
</dbReference>
<keyword evidence="7" id="KW-0862">Zinc</keyword>
<evidence type="ECO:0000259" key="10">
    <source>
        <dbReference type="PROSITE" id="PS50158"/>
    </source>
</evidence>
<evidence type="ECO:0000256" key="9">
    <source>
        <dbReference type="SAM" id="MobiDB-lite"/>
    </source>
</evidence>